<evidence type="ECO:0000313" key="2">
    <source>
        <dbReference type="EMBL" id="SEM01576.1"/>
    </source>
</evidence>
<proteinExistence type="predicted"/>
<dbReference type="SUPFAM" id="SSF53756">
    <property type="entry name" value="UDP-Glycosyltransferase/glycogen phosphorylase"/>
    <property type="match status" value="1"/>
</dbReference>
<dbReference type="PANTHER" id="PTHR43174">
    <property type="entry name" value="UDP-N-ACETYLGLUCOSAMINE 2-EPIMERASE"/>
    <property type="match status" value="1"/>
</dbReference>
<dbReference type="Gene3D" id="3.40.50.2000">
    <property type="entry name" value="Glycogen Phosphorylase B"/>
    <property type="match status" value="2"/>
</dbReference>
<name>A0A1H7UXN4_OLID1</name>
<dbReference type="EMBL" id="FOAF01000006">
    <property type="protein sequence ID" value="SEM01576.1"/>
    <property type="molecule type" value="Genomic_DNA"/>
</dbReference>
<dbReference type="NCBIfam" id="TIGR03568">
    <property type="entry name" value="NeuC_NnaA"/>
    <property type="match status" value="1"/>
</dbReference>
<protein>
    <submittedName>
        <fullName evidence="2">GDP/UDP-N,N'-diacetylbacillosamine 2-epimerase (Hydrolysing)</fullName>
    </submittedName>
</protein>
<feature type="domain" description="UDP-N-acetylglucosamine 2-epimerase" evidence="1">
    <location>
        <begin position="22"/>
        <end position="363"/>
    </location>
</feature>
<dbReference type="Pfam" id="PF02350">
    <property type="entry name" value="Epimerase_2"/>
    <property type="match status" value="1"/>
</dbReference>
<dbReference type="InterPro" id="IPR003331">
    <property type="entry name" value="UDP_GlcNAc_Epimerase_2_dom"/>
</dbReference>
<reference evidence="3" key="1">
    <citation type="submission" date="2016-10" db="EMBL/GenBank/DDBJ databases">
        <authorList>
            <person name="Varghese N."/>
            <person name="Submissions S."/>
        </authorList>
    </citation>
    <scope>NUCLEOTIDE SEQUENCE [LARGE SCALE GENOMIC DNA]</scope>
    <source>
        <strain evidence="3">DSM 18733</strain>
    </source>
</reference>
<dbReference type="GO" id="GO:0004553">
    <property type="term" value="F:hydrolase activity, hydrolyzing O-glycosyl compounds"/>
    <property type="evidence" value="ECO:0007669"/>
    <property type="project" value="InterPro"/>
</dbReference>
<evidence type="ECO:0000313" key="3">
    <source>
        <dbReference type="Proteomes" id="UP000199421"/>
    </source>
</evidence>
<sequence>MKIGVLSSSRADFGIYLPLLNQLKEDPFFELEIIAFGTHLSKFHGYTLDNILANGFRNVHTISSLLTNDDEASIATAYGLTNLKFADFWRANHYDLVLCLGDRFEMSAAVQAGIPYNIKFAHFHGGETTLGAVDNIYRHQISLASSLHFTAAQPFSERVKAIKGDDVGIYTVGSLSLDGYQEMELVPEDEFRATFNIPSDFVLITFHPETVSTGMNKVYAVQMFSALRNIAKKIDLVITMPNADTMGTVFRDVLVQLQLEYPEKVKLIENFGKINYFSAMSYCRFLLGNTSSGIIEAASFNKYVINVGDRQKGRAQSENTFNCSFNSVAMEDTANLMLSKGDYTGSNIYYKENTAETVLSVLKTI</sequence>
<dbReference type="RefSeq" id="WP_093327890.1">
    <property type="nucleotide sequence ID" value="NZ_FOAF01000006.1"/>
</dbReference>
<accession>A0A1H7UXN4</accession>
<dbReference type="GO" id="GO:0006047">
    <property type="term" value="P:UDP-N-acetylglucosamine metabolic process"/>
    <property type="evidence" value="ECO:0007669"/>
    <property type="project" value="InterPro"/>
</dbReference>
<gene>
    <name evidence="2" type="ORF">SAMN05661044_03989</name>
</gene>
<dbReference type="InterPro" id="IPR020004">
    <property type="entry name" value="UDP-GlcNAc_Epase"/>
</dbReference>
<dbReference type="PANTHER" id="PTHR43174:SF3">
    <property type="entry name" value="UDP-N-ACETYLGLUCOSAMINE 2-EPIMERASE"/>
    <property type="match status" value="1"/>
</dbReference>
<dbReference type="STRING" id="407022.SAMN05661044_03989"/>
<evidence type="ECO:0000259" key="1">
    <source>
        <dbReference type="Pfam" id="PF02350"/>
    </source>
</evidence>
<keyword evidence="3" id="KW-1185">Reference proteome</keyword>
<dbReference type="OrthoDB" id="9803238at2"/>
<dbReference type="InterPro" id="IPR029767">
    <property type="entry name" value="WecB-like"/>
</dbReference>
<dbReference type="Proteomes" id="UP000199421">
    <property type="component" value="Unassembled WGS sequence"/>
</dbReference>
<dbReference type="AlphaFoldDB" id="A0A1H7UXN4"/>
<organism evidence="2 3">
    <name type="scientific">Olivibacter domesticus</name>
    <name type="common">Pseudosphingobacterium domesticum</name>
    <dbReference type="NCBI Taxonomy" id="407022"/>
    <lineage>
        <taxon>Bacteria</taxon>
        <taxon>Pseudomonadati</taxon>
        <taxon>Bacteroidota</taxon>
        <taxon>Sphingobacteriia</taxon>
        <taxon>Sphingobacteriales</taxon>
        <taxon>Sphingobacteriaceae</taxon>
        <taxon>Olivibacter</taxon>
    </lineage>
</organism>